<evidence type="ECO:0000313" key="2">
    <source>
        <dbReference type="WBParaSite" id="PS1159_v2.g2573.t1"/>
    </source>
</evidence>
<accession>A0AC35G7R0</accession>
<dbReference type="WBParaSite" id="PS1159_v2.g2573.t1">
    <property type="protein sequence ID" value="PS1159_v2.g2573.t1"/>
    <property type="gene ID" value="PS1159_v2.g2573"/>
</dbReference>
<dbReference type="Proteomes" id="UP000887580">
    <property type="component" value="Unplaced"/>
</dbReference>
<protein>
    <submittedName>
        <fullName evidence="2">BTB domain-containing protein</fullName>
    </submittedName>
</protein>
<reference evidence="2" key="1">
    <citation type="submission" date="2022-11" db="UniProtKB">
        <authorList>
            <consortium name="WormBaseParasite"/>
        </authorList>
    </citation>
    <scope>IDENTIFICATION</scope>
</reference>
<sequence>MDSIETKVANECQIKMKWRIKEDALKEAINNSNSVIVMKSEWFKAPKILGVEYYLSLEKQEENQIYLCLTLRFEMARKIGVAFNLFVKSASYKRYFKGICKESSEYGHPLCTRDELFDAEKKFFVNGIMEIELEGTLKALGIKRKAPESSSLGDVLWESEDDKELTIAVKDQEHKVRNNIICPIADCLIQIHKWVLCAKSHVFKAEMESGMKEARENRIEIPDFSFETHNVQFTLFDKASETNVVQLANACVTSNAKEFREFCVWFLINAIGKSSFIKDVKKLHQKITNEIVQRSVFPIAE</sequence>
<organism evidence="1 2">
    <name type="scientific">Panagrolaimus sp. PS1159</name>
    <dbReference type="NCBI Taxonomy" id="55785"/>
    <lineage>
        <taxon>Eukaryota</taxon>
        <taxon>Metazoa</taxon>
        <taxon>Ecdysozoa</taxon>
        <taxon>Nematoda</taxon>
        <taxon>Chromadorea</taxon>
        <taxon>Rhabditida</taxon>
        <taxon>Tylenchina</taxon>
        <taxon>Panagrolaimomorpha</taxon>
        <taxon>Panagrolaimoidea</taxon>
        <taxon>Panagrolaimidae</taxon>
        <taxon>Panagrolaimus</taxon>
    </lineage>
</organism>
<proteinExistence type="predicted"/>
<evidence type="ECO:0000313" key="1">
    <source>
        <dbReference type="Proteomes" id="UP000887580"/>
    </source>
</evidence>
<name>A0AC35G7R0_9BILA</name>